<dbReference type="CDD" id="cd00112">
    <property type="entry name" value="LDLa"/>
    <property type="match status" value="1"/>
</dbReference>
<dbReference type="GO" id="GO:0005886">
    <property type="term" value="C:plasma membrane"/>
    <property type="evidence" value="ECO:0007669"/>
    <property type="project" value="TreeGrafter"/>
</dbReference>
<evidence type="ECO:0000256" key="6">
    <source>
        <dbReference type="ARBA" id="ARBA00022989"/>
    </source>
</evidence>
<evidence type="ECO:0000259" key="13">
    <source>
        <dbReference type="PROSITE" id="PS50026"/>
    </source>
</evidence>
<dbReference type="Gene3D" id="2.10.25.10">
    <property type="entry name" value="Laminin"/>
    <property type="match status" value="3"/>
</dbReference>
<keyword evidence="6 12" id="KW-1133">Transmembrane helix</keyword>
<dbReference type="PROSITE" id="PS00022">
    <property type="entry name" value="EGF_1"/>
    <property type="match status" value="1"/>
</dbReference>
<name>G0PFI1_CAEBE</name>
<evidence type="ECO:0000256" key="1">
    <source>
        <dbReference type="ARBA" id="ARBA00004167"/>
    </source>
</evidence>
<protein>
    <recommendedName>
        <fullName evidence="13">EGF-like domain-containing protein</fullName>
    </recommendedName>
</protein>
<comment type="caution">
    <text evidence="11">Lacks conserved residue(s) required for the propagation of feature annotation.</text>
</comment>
<dbReference type="InterPro" id="IPR049883">
    <property type="entry name" value="NOTCH1_EGF-like"/>
</dbReference>
<keyword evidence="7 12" id="KW-0472">Membrane</keyword>
<evidence type="ECO:0000256" key="2">
    <source>
        <dbReference type="ARBA" id="ARBA00022536"/>
    </source>
</evidence>
<keyword evidence="15" id="KW-1185">Reference proteome</keyword>
<organism evidence="15">
    <name type="scientific">Caenorhabditis brenneri</name>
    <name type="common">Nematode worm</name>
    <dbReference type="NCBI Taxonomy" id="135651"/>
    <lineage>
        <taxon>Eukaryota</taxon>
        <taxon>Metazoa</taxon>
        <taxon>Ecdysozoa</taxon>
        <taxon>Nematoda</taxon>
        <taxon>Chromadorea</taxon>
        <taxon>Rhabditida</taxon>
        <taxon>Rhabditina</taxon>
        <taxon>Rhabditomorpha</taxon>
        <taxon>Rhabditoidea</taxon>
        <taxon>Rhabditidae</taxon>
        <taxon>Peloderinae</taxon>
        <taxon>Caenorhabditis</taxon>
    </lineage>
</organism>
<evidence type="ECO:0000256" key="3">
    <source>
        <dbReference type="ARBA" id="ARBA00022583"/>
    </source>
</evidence>
<accession>G0PFI1</accession>
<dbReference type="SMART" id="SM00135">
    <property type="entry name" value="LY"/>
    <property type="match status" value="3"/>
</dbReference>
<dbReference type="EMBL" id="GL380366">
    <property type="protein sequence ID" value="EGT53913.1"/>
    <property type="molecule type" value="Genomic_DNA"/>
</dbReference>
<proteinExistence type="predicted"/>
<dbReference type="HOGENOM" id="CLU_355338_0_0_1"/>
<dbReference type="GO" id="GO:0006897">
    <property type="term" value="P:endocytosis"/>
    <property type="evidence" value="ECO:0007669"/>
    <property type="project" value="UniProtKB-KW"/>
</dbReference>
<reference evidence="15" key="1">
    <citation type="submission" date="2011-07" db="EMBL/GenBank/DDBJ databases">
        <authorList>
            <consortium name="Caenorhabditis brenneri Sequencing and Analysis Consortium"/>
            <person name="Wilson R.K."/>
        </authorList>
    </citation>
    <scope>NUCLEOTIDE SEQUENCE [LARGE SCALE GENOMIC DNA]</scope>
    <source>
        <strain evidence="15">PB2801</strain>
    </source>
</reference>
<dbReference type="AlphaFoldDB" id="G0PFI1"/>
<dbReference type="SUPFAM" id="SSF57424">
    <property type="entry name" value="LDL receptor-like module"/>
    <property type="match status" value="1"/>
</dbReference>
<dbReference type="Gene3D" id="2.120.10.30">
    <property type="entry name" value="TolB, C-terminal domain"/>
    <property type="match status" value="1"/>
</dbReference>
<dbReference type="PRINTS" id="PR00261">
    <property type="entry name" value="LDLRECEPTOR"/>
</dbReference>
<dbReference type="PROSITE" id="PS50026">
    <property type="entry name" value="EGF_3"/>
    <property type="match status" value="2"/>
</dbReference>
<feature type="domain" description="EGF-like" evidence="13">
    <location>
        <begin position="583"/>
        <end position="622"/>
    </location>
</feature>
<dbReference type="STRING" id="135651.G0PFI1"/>
<evidence type="ECO:0000256" key="7">
    <source>
        <dbReference type="ARBA" id="ARBA00023136"/>
    </source>
</evidence>
<dbReference type="GO" id="GO:0005509">
    <property type="term" value="F:calcium ion binding"/>
    <property type="evidence" value="ECO:0007669"/>
    <property type="project" value="InterPro"/>
</dbReference>
<dbReference type="PROSITE" id="PS50068">
    <property type="entry name" value="LDLRA_2"/>
    <property type="match status" value="2"/>
</dbReference>
<evidence type="ECO:0000313" key="15">
    <source>
        <dbReference type="Proteomes" id="UP000008068"/>
    </source>
</evidence>
<feature type="disulfide bond" evidence="11">
    <location>
        <begin position="593"/>
        <end position="610"/>
    </location>
</feature>
<dbReference type="Pfam" id="PF07645">
    <property type="entry name" value="EGF_CA"/>
    <property type="match status" value="1"/>
</dbReference>
<evidence type="ECO:0000256" key="9">
    <source>
        <dbReference type="ARBA" id="ARBA00023170"/>
    </source>
</evidence>
<dbReference type="SMART" id="SM00192">
    <property type="entry name" value="LDLa"/>
    <property type="match status" value="2"/>
</dbReference>
<dbReference type="OMA" id="NEHHETS"/>
<comment type="subcellular location">
    <subcellularLocation>
        <location evidence="1">Membrane</location>
        <topology evidence="1">Single-pass membrane protein</topology>
    </subcellularLocation>
</comment>
<dbReference type="OrthoDB" id="9990982at2759"/>
<dbReference type="GO" id="GO:0043235">
    <property type="term" value="C:receptor complex"/>
    <property type="evidence" value="ECO:0007669"/>
    <property type="project" value="TreeGrafter"/>
</dbReference>
<dbReference type="InterPro" id="IPR000742">
    <property type="entry name" value="EGF"/>
</dbReference>
<dbReference type="InterPro" id="IPR000033">
    <property type="entry name" value="LDLR_classB_rpt"/>
</dbReference>
<keyword evidence="3" id="KW-0254">Endocytosis</keyword>
<dbReference type="SUPFAM" id="SSF57196">
    <property type="entry name" value="EGF/Laminin"/>
    <property type="match status" value="3"/>
</dbReference>
<dbReference type="eggNOG" id="KOG1215">
    <property type="taxonomic scope" value="Eukaryota"/>
</dbReference>
<dbReference type="InterPro" id="IPR036055">
    <property type="entry name" value="LDL_receptor-like_sf"/>
</dbReference>
<dbReference type="InParanoid" id="G0PFI1"/>
<evidence type="ECO:0000256" key="4">
    <source>
        <dbReference type="ARBA" id="ARBA00022692"/>
    </source>
</evidence>
<evidence type="ECO:0000256" key="12">
    <source>
        <dbReference type="SAM" id="Phobius"/>
    </source>
</evidence>
<dbReference type="PROSITE" id="PS01209">
    <property type="entry name" value="LDLRA_1"/>
    <property type="match status" value="1"/>
</dbReference>
<keyword evidence="10" id="KW-0325">Glycoprotein</keyword>
<keyword evidence="4 12" id="KW-0812">Transmembrane</keyword>
<keyword evidence="5" id="KW-0677">Repeat</keyword>
<dbReference type="InterPro" id="IPR051221">
    <property type="entry name" value="LDLR-related"/>
</dbReference>
<evidence type="ECO:0000256" key="5">
    <source>
        <dbReference type="ARBA" id="ARBA00022737"/>
    </source>
</evidence>
<dbReference type="FunFam" id="2.10.25.10:FF:000010">
    <property type="entry name" value="Pro-epidermal growth factor"/>
    <property type="match status" value="1"/>
</dbReference>
<keyword evidence="9" id="KW-0675">Receptor</keyword>
<evidence type="ECO:0000256" key="10">
    <source>
        <dbReference type="ARBA" id="ARBA00023180"/>
    </source>
</evidence>
<dbReference type="InterPro" id="IPR000152">
    <property type="entry name" value="EGF-type_Asp/Asn_hydroxyl_site"/>
</dbReference>
<dbReference type="PROSITE" id="PS01187">
    <property type="entry name" value="EGF_CA"/>
    <property type="match status" value="1"/>
</dbReference>
<dbReference type="InterPro" id="IPR001881">
    <property type="entry name" value="EGF-like_Ca-bd_dom"/>
</dbReference>
<dbReference type="Gene3D" id="4.10.400.10">
    <property type="entry name" value="Low-density Lipoprotein Receptor"/>
    <property type="match status" value="1"/>
</dbReference>
<evidence type="ECO:0000313" key="14">
    <source>
        <dbReference type="EMBL" id="EGT53913.1"/>
    </source>
</evidence>
<evidence type="ECO:0000256" key="8">
    <source>
        <dbReference type="ARBA" id="ARBA00023157"/>
    </source>
</evidence>
<feature type="domain" description="EGF-like" evidence="13">
    <location>
        <begin position="185"/>
        <end position="225"/>
    </location>
</feature>
<dbReference type="InterPro" id="IPR018097">
    <property type="entry name" value="EGF_Ca-bd_CS"/>
</dbReference>
<feature type="transmembrane region" description="Helical" evidence="12">
    <location>
        <begin position="632"/>
        <end position="657"/>
    </location>
</feature>
<dbReference type="InterPro" id="IPR023415">
    <property type="entry name" value="LDLR_class-A_CS"/>
</dbReference>
<dbReference type="PROSITE" id="PS00010">
    <property type="entry name" value="ASX_HYDROXYL"/>
    <property type="match status" value="1"/>
</dbReference>
<dbReference type="GO" id="GO:0005041">
    <property type="term" value="F:low-density lipoprotein particle receptor activity"/>
    <property type="evidence" value="ECO:0007669"/>
    <property type="project" value="TreeGrafter"/>
</dbReference>
<keyword evidence="8 11" id="KW-1015">Disulfide bond</keyword>
<dbReference type="SUPFAM" id="SSF63825">
    <property type="entry name" value="YWTD domain"/>
    <property type="match status" value="1"/>
</dbReference>
<dbReference type="SMART" id="SM00179">
    <property type="entry name" value="EGF_CA"/>
    <property type="match status" value="2"/>
</dbReference>
<dbReference type="Proteomes" id="UP000008068">
    <property type="component" value="Unassembled WGS sequence"/>
</dbReference>
<dbReference type="InterPro" id="IPR002172">
    <property type="entry name" value="LDrepeatLR_classA_rpt"/>
</dbReference>
<feature type="disulfide bond" evidence="11">
    <location>
        <begin position="612"/>
        <end position="621"/>
    </location>
</feature>
<dbReference type="PROSITE" id="PS01186">
    <property type="entry name" value="EGF_2"/>
    <property type="match status" value="2"/>
</dbReference>
<dbReference type="InterPro" id="IPR011042">
    <property type="entry name" value="6-blade_b-propeller_TolB-like"/>
</dbReference>
<keyword evidence="2 11" id="KW-0245">EGF-like domain</keyword>
<sequence length="694" mass="78231">MRPAVNEYLPIFKCDGRNDCYDDTEENYCEYNFRRLNVPAPFNFGDPKFYNDGGFDKNGCLPGFGICSLQNTCIPSQLFCDGKPDCFLHSDDERNCTGGESATLNPCKDKFVCSKNSTWDDQVCIQMEELCNGKKDCPLGDDESEKCFECSAKHCEHLCQNTPTGAKCVCKKGYRLASDGFSCVDLDECTLPERACHHFCENQVGSFVCSCAKGYRLKADKKSCESTKSSKGTFLLGVMNGIEGRPLDFSDTNFTSVYKTDGLFSTFDYLRRDQKIFMTMHPFIGKGGRLVVKEDGKPIKTLRENISHSYNLAVDWIGGNLFFTEIVRELNHDNSAIGRISVCTMDGKFCRRLIEGKELFAISAFAIHPMRGLIFYTDHDNTTTRIMMTNMDASQVSEATIIESNRNFQKQVLVETNSRMIRPLVIDYLKHDLYFGDHAQHNIQRVNIDTKKITVMDYKTYMHPSDAMTFHNGYLYRTEMHNFLQVMEVAREGSHVHTLSSNHQFMGMPLHMTVNDSLHQPEPSHNPCKELDCPWICVIVPDFTAKCLCPDGYTSSMLGTTCIPPSTETGERNNLPHIGLELMSEYCKTGVGCLNGGSCREVSNKTRIVCDCVDPYDGLYCERRKPILSDEAVLILILVAILLILLIAIGYGVYWFFFLHRRNKKDGVVDTISMVSKSTIGGAVYYENDAVSLG</sequence>
<evidence type="ECO:0000256" key="11">
    <source>
        <dbReference type="PROSITE-ProRule" id="PRU00076"/>
    </source>
</evidence>
<dbReference type="SMART" id="SM00181">
    <property type="entry name" value="EGF"/>
    <property type="match status" value="4"/>
</dbReference>
<dbReference type="PANTHER" id="PTHR22722">
    <property type="entry name" value="LOW-DENSITY LIPOPROTEIN RECEPTOR-RELATED PROTEIN 2-RELATED"/>
    <property type="match status" value="1"/>
</dbReference>
<gene>
    <name evidence="14" type="ORF">CAEBREN_19512</name>
</gene>